<reference evidence="2" key="1">
    <citation type="thesis" date="2020" institute="ProQuest LLC" country="789 East Eisenhower Parkway, Ann Arbor, MI, USA">
        <title>Comparative Genomics and Chromosome Evolution.</title>
        <authorList>
            <person name="Mudd A.B."/>
        </authorList>
    </citation>
    <scope>NUCLEOTIDE SEQUENCE</scope>
    <source>
        <strain evidence="2">HN-11 Male</strain>
        <tissue evidence="2">Kidney and liver</tissue>
    </source>
</reference>
<accession>A0A8J6KP17</accession>
<comment type="caution">
    <text evidence="2">The sequence shown here is derived from an EMBL/GenBank/DDBJ whole genome shotgun (WGS) entry which is preliminary data.</text>
</comment>
<evidence type="ECO:0000256" key="1">
    <source>
        <dbReference type="SAM" id="Phobius"/>
    </source>
</evidence>
<keyword evidence="1" id="KW-0472">Membrane</keyword>
<name>A0A8J6KP17_ELECQ</name>
<dbReference type="AlphaFoldDB" id="A0A8J6KP17"/>
<feature type="transmembrane region" description="Helical" evidence="1">
    <location>
        <begin position="45"/>
        <end position="69"/>
    </location>
</feature>
<evidence type="ECO:0000313" key="2">
    <source>
        <dbReference type="EMBL" id="KAG9494089.1"/>
    </source>
</evidence>
<protein>
    <submittedName>
        <fullName evidence="2">Uncharacterized protein</fullName>
    </submittedName>
</protein>
<evidence type="ECO:0000313" key="3">
    <source>
        <dbReference type="Proteomes" id="UP000770717"/>
    </source>
</evidence>
<sequence>MHDLQVHCVIDSWMREKQHKVCSVLRTLGIVNGTAKVTTVLTLDYFFFFLSMPNVLVLIALSLLSYCAVTLRIKFQLTCWQ</sequence>
<keyword evidence="1" id="KW-0812">Transmembrane</keyword>
<organism evidence="2 3">
    <name type="scientific">Eleutherodactylus coqui</name>
    <name type="common">Puerto Rican coqui</name>
    <dbReference type="NCBI Taxonomy" id="57060"/>
    <lineage>
        <taxon>Eukaryota</taxon>
        <taxon>Metazoa</taxon>
        <taxon>Chordata</taxon>
        <taxon>Craniata</taxon>
        <taxon>Vertebrata</taxon>
        <taxon>Euteleostomi</taxon>
        <taxon>Amphibia</taxon>
        <taxon>Batrachia</taxon>
        <taxon>Anura</taxon>
        <taxon>Neobatrachia</taxon>
        <taxon>Hyloidea</taxon>
        <taxon>Eleutherodactylidae</taxon>
        <taxon>Eleutherodactylinae</taxon>
        <taxon>Eleutherodactylus</taxon>
        <taxon>Eleutherodactylus</taxon>
    </lineage>
</organism>
<dbReference type="Proteomes" id="UP000770717">
    <property type="component" value="Unassembled WGS sequence"/>
</dbReference>
<keyword evidence="1" id="KW-1133">Transmembrane helix</keyword>
<keyword evidence="3" id="KW-1185">Reference proteome</keyword>
<dbReference type="EMBL" id="WNTK01000001">
    <property type="protein sequence ID" value="KAG9494089.1"/>
    <property type="molecule type" value="Genomic_DNA"/>
</dbReference>
<gene>
    <name evidence="2" type="ORF">GDO78_001759</name>
</gene>
<proteinExistence type="predicted"/>